<proteinExistence type="predicted"/>
<gene>
    <name evidence="2" type="ORF">BacF7301_15725</name>
</gene>
<dbReference type="EMBL" id="CP050831">
    <property type="protein sequence ID" value="QIU95511.1"/>
    <property type="molecule type" value="Genomic_DNA"/>
</dbReference>
<protein>
    <submittedName>
        <fullName evidence="2">Glycosyltransferase family 4 protein</fullName>
    </submittedName>
</protein>
<sequence length="387" mass="45407">MNILFYFENQINPMYGGTERVADNLAHALRTRGYGIYYLSRRKVGGEYDIPCYFLPDEVGNTGRNIAYINDLINQHQIDIIINEGGNTDDIYLFSKEHFTKVKIITHLHFNPYLQYKYFYRSLHLPFKLFKPVEGMVNLLKWVKAPLNRYNLLKYTRQRYCYMYEHSDRVILLAPSYVSDYLEIAGIEDKRHVCKAMLNPNTYKQTEDSQIKENVVIFVGRLNFEQKRVDYLLDVWKLVTQQIKNWRLEIVGDGPDKERLQEYCKKHQILNVSFEGFKDSSSYYAKAKILTLSSIQEGSPMVIIEAMQHGVVPMLYGTFSASKFLVQEGETGYVIPPFDKQLYAYKMVTLMNNDTQWEGMSETCKANSKQYNIDLITDEWEELLKTI</sequence>
<organism evidence="2 3">
    <name type="scientific">Bacteroides faecium</name>
    <dbReference type="NCBI Taxonomy" id="2715212"/>
    <lineage>
        <taxon>Bacteria</taxon>
        <taxon>Pseudomonadati</taxon>
        <taxon>Bacteroidota</taxon>
        <taxon>Bacteroidia</taxon>
        <taxon>Bacteroidales</taxon>
        <taxon>Bacteroidaceae</taxon>
        <taxon>Bacteroides</taxon>
    </lineage>
</organism>
<evidence type="ECO:0000313" key="2">
    <source>
        <dbReference type="EMBL" id="QIU95511.1"/>
    </source>
</evidence>
<dbReference type="GO" id="GO:0016757">
    <property type="term" value="F:glycosyltransferase activity"/>
    <property type="evidence" value="ECO:0007669"/>
    <property type="project" value="UniProtKB-ARBA"/>
</dbReference>
<reference evidence="2 3" key="1">
    <citation type="submission" date="2020-03" db="EMBL/GenBank/DDBJ databases">
        <title>Genomic analysis of Bacteroides faecium CBA7301.</title>
        <authorList>
            <person name="Kim J."/>
            <person name="Roh S.W."/>
        </authorList>
    </citation>
    <scope>NUCLEOTIDE SEQUENCE [LARGE SCALE GENOMIC DNA]</scope>
    <source>
        <strain evidence="2 3">CBA7301</strain>
    </source>
</reference>
<dbReference type="Pfam" id="PF13692">
    <property type="entry name" value="Glyco_trans_1_4"/>
    <property type="match status" value="1"/>
</dbReference>
<keyword evidence="2" id="KW-0808">Transferase</keyword>
<dbReference type="SUPFAM" id="SSF53756">
    <property type="entry name" value="UDP-Glycosyltransferase/glycogen phosphorylase"/>
    <property type="match status" value="1"/>
</dbReference>
<dbReference type="Proteomes" id="UP000501780">
    <property type="component" value="Chromosome"/>
</dbReference>
<dbReference type="InterPro" id="IPR028098">
    <property type="entry name" value="Glyco_trans_4-like_N"/>
</dbReference>
<accession>A0A6H0KR57</accession>
<dbReference type="AlphaFoldDB" id="A0A6H0KR57"/>
<dbReference type="KEGG" id="bfc:BacF7301_15725"/>
<dbReference type="PANTHER" id="PTHR12526">
    <property type="entry name" value="GLYCOSYLTRANSFERASE"/>
    <property type="match status" value="1"/>
</dbReference>
<name>A0A6H0KR57_9BACE</name>
<dbReference type="RefSeq" id="WP_167964256.1">
    <property type="nucleotide sequence ID" value="NZ_CP050831.1"/>
</dbReference>
<evidence type="ECO:0000313" key="3">
    <source>
        <dbReference type="Proteomes" id="UP000501780"/>
    </source>
</evidence>
<dbReference type="PANTHER" id="PTHR12526:SF628">
    <property type="entry name" value="MANNOSYLGLUCOSYLGLYCERATE SYNTHASE"/>
    <property type="match status" value="1"/>
</dbReference>
<dbReference type="Pfam" id="PF13439">
    <property type="entry name" value="Glyco_transf_4"/>
    <property type="match status" value="1"/>
</dbReference>
<dbReference type="Gene3D" id="3.40.50.2000">
    <property type="entry name" value="Glycogen Phosphorylase B"/>
    <property type="match status" value="2"/>
</dbReference>
<evidence type="ECO:0000259" key="1">
    <source>
        <dbReference type="Pfam" id="PF13439"/>
    </source>
</evidence>
<keyword evidence="3" id="KW-1185">Reference proteome</keyword>
<feature type="domain" description="Glycosyltransferase subfamily 4-like N-terminal" evidence="1">
    <location>
        <begin position="15"/>
        <end position="186"/>
    </location>
</feature>